<dbReference type="Gene3D" id="6.20.240.20">
    <property type="match status" value="1"/>
</dbReference>
<dbReference type="PROSITE" id="PS50096">
    <property type="entry name" value="IQ"/>
    <property type="match status" value="2"/>
</dbReference>
<dbReference type="Gene3D" id="1.20.900.10">
    <property type="entry name" value="Dbl homology (DH) domain"/>
    <property type="match status" value="1"/>
</dbReference>
<evidence type="ECO:0000259" key="8">
    <source>
        <dbReference type="PROSITE" id="PS50003"/>
    </source>
</evidence>
<dbReference type="InterPro" id="IPR027417">
    <property type="entry name" value="P-loop_NTPase"/>
</dbReference>
<feature type="compositionally biased region" description="Pro residues" evidence="7">
    <location>
        <begin position="1069"/>
        <end position="1079"/>
    </location>
</feature>
<feature type="domain" description="Myosin motor" evidence="10">
    <location>
        <begin position="59"/>
        <end position="880"/>
    </location>
</feature>
<dbReference type="Gene3D" id="3.40.850.10">
    <property type="entry name" value="Kinesin motor domain"/>
    <property type="match status" value="2"/>
</dbReference>
<evidence type="ECO:0000259" key="9">
    <source>
        <dbReference type="PROSITE" id="PS50010"/>
    </source>
</evidence>
<dbReference type="GO" id="GO:0007015">
    <property type="term" value="P:actin filament organization"/>
    <property type="evidence" value="ECO:0007669"/>
    <property type="project" value="TreeGrafter"/>
</dbReference>
<feature type="compositionally biased region" description="Polar residues" evidence="7">
    <location>
        <begin position="649"/>
        <end position="668"/>
    </location>
</feature>
<feature type="compositionally biased region" description="Pro residues" evidence="7">
    <location>
        <begin position="1160"/>
        <end position="1169"/>
    </location>
</feature>
<evidence type="ECO:0000256" key="1">
    <source>
        <dbReference type="ARBA" id="ARBA00022741"/>
    </source>
</evidence>
<evidence type="ECO:0000313" key="11">
    <source>
        <dbReference type="EMBL" id="KAK5582398.1"/>
    </source>
</evidence>
<dbReference type="GO" id="GO:0000146">
    <property type="term" value="F:microfilament motor activity"/>
    <property type="evidence" value="ECO:0007669"/>
    <property type="project" value="TreeGrafter"/>
</dbReference>
<dbReference type="Gene3D" id="1.20.5.190">
    <property type="match status" value="1"/>
</dbReference>
<gene>
    <name evidence="11" type="ORF">RB653_003981</name>
</gene>
<feature type="binding site" evidence="6">
    <location>
        <begin position="154"/>
        <end position="161"/>
    </location>
    <ligand>
        <name>ATP</name>
        <dbReference type="ChEBI" id="CHEBI:30616"/>
    </ligand>
</feature>
<dbReference type="Pfam" id="PF22697">
    <property type="entry name" value="SOS1_NGEF_PH"/>
    <property type="match status" value="1"/>
</dbReference>
<sequence>MKYLEGDIVWVPHTVNGYSKGKFIGYIEKNQATVLLLESNEEIKINEQLIQNYNQSDDKDFSDMVEIQDLSEAIILNNLNLRYKSDQIYTYIGNVLISINPYKEIKDLYSSNSLNKYKDINTIKSNPPHIYAVALRAYQSMVSEKKNQSIIISGESGSGKTEASKTILQYLINTSNNNNNNNSNNNNNNYNNNNSNKNNSNINNSSIEKDILNSNPILEAFGNSRTTKNHNSSRFGKFLKIEFRSSDMKIDGASVETYLLEKSRISHRPDINNLSYHIFYYLVLGASKEEREQLGLEADPSKYRYLDASTTVIESFKQQSMNKSNLSESLQLVKQSLESMSIAKEQCDDIFLTLAAILHLGNIEFEVDQTENEQSSGFSKISDHKASVKKSLSMVSKLLGYPEQVFKQSLLNRNLKGGGRGSVYCRPMEVYQSEQTRDALSKALYVRLFASIVEKINVKFTQNKGSKDLQGGSSKNNLFIGVLDIFGFENLSTNSLDQLLINFTNEKLQQQFNLNVFENEQKDYLQEGIPWSTSNFIDNKECIELVEKKSYGLLSLLDDECMMPKGSETTLLEKYNKQYHNTNQYYQRTLAKGTLGIKHFAGDVIYQTDSWLEKNRDSVSSEVEQLLSSSSNNLVKSLFNLKENNSNSNIYKSNDSNNHSPSQSTAASITAKASPPRERFNSGSASGTTSPLNLSGGNSSLNGSGSFSTSSGGGSGGNKKSQSLSVAGQFIEQLNKLISTINSTSVHYIRCIKPNVTMDCNNFNNSHVLSQLRNVGVLNTVKVRKMGYSYRRDFIQFHSRYNCILKSINIKINLSNNINHSILCKEILENVNSQYKNNNNSQIVKSATITTTPSKPSFQIGKTKIFISDELYIFLEKKRYDSLVDSVLKIQSFFKMIKIRNQYKRNKDSSLFLQTLLRSHRARKDFNLLVILENKRKEDERKKELERQRKEEEERQKELERQRREEKELEKKRKEEEEKEQERKRKEEEKELERQRKEEEKEQERKKKEERELEKKRKEEEKKKKKNDQNQLQNAQSLPILDIGSTSSTTTTTTTTTTSTPTNTSSSPPLSPPTSPRPSTPSSSTSSPSTKKQILFKFNSISNLLSKSLHGSSHSDKHSKEDNNNNGNNVNNSNANGDSTIIVSSDSSFGPPTPKATSTPTPPPPPPLKTQPVPISSGTENNSSPNLWSHRNSPNFNGLTREKSRARIGRLTIRSASPLDLSYLPDPSKNDGSPQFTSQSLDSVPTIPPIITNNIIESSGGINKPIPQRNISSSENSSLSRAIPQSTSKSTSTSLIPTTPTTPTSLSYTPIIDSNNSNEDSSTTTSTITTTTITTPISTGHIGESIEEKNKRFRIKIINELIETERDYVRDLNIVVEVFLNPIREKQLLSAKDVNALFSNIEILYSINMNVLKELEKERDPLCENISVGQTFLDMSHYLKMYTTYCSNQQNALKILEEEKLKNQPFREYLEFCMNDSVCRGLPLNSFIIKPVQRICKYPLLIKETIKFTPDDHPDKPALEEVDKKISDIVQSINEAKRTLELFQKIVDLQNSIDGLEDTNLMEQGRTLLMEGTVSAVKELNSEDSLSRTLFLFNNLILICSFGTNVLSTAINQFKTKKLKLKAKIPISDSRLIFVSDTDSVKYALEIVNIKEDSNYILCFNNDQDRNKWFKQIKALIQEQKLSNAKKATIGNSRLIQTTS</sequence>
<dbReference type="PANTHER" id="PTHR13140:SF752">
    <property type="entry name" value="MYOSIN-M HEAVY CHAIN"/>
    <property type="match status" value="1"/>
</dbReference>
<dbReference type="PROSITE" id="PS50010">
    <property type="entry name" value="DH_2"/>
    <property type="match status" value="1"/>
</dbReference>
<dbReference type="Pfam" id="PF00621">
    <property type="entry name" value="RhoGEF"/>
    <property type="match status" value="1"/>
</dbReference>
<comment type="similarity">
    <text evidence="6">Belongs to the TRAFAC class myosin-kinesin ATPase superfamily. Myosin family.</text>
</comment>
<feature type="compositionally biased region" description="Basic and acidic residues" evidence="7">
    <location>
        <begin position="1113"/>
        <end position="1123"/>
    </location>
</feature>
<evidence type="ECO:0000256" key="7">
    <source>
        <dbReference type="SAM" id="MobiDB-lite"/>
    </source>
</evidence>
<evidence type="ECO:0000313" key="12">
    <source>
        <dbReference type="Proteomes" id="UP001344447"/>
    </source>
</evidence>
<feature type="compositionally biased region" description="Low complexity" evidence="7">
    <location>
        <begin position="1321"/>
        <end position="1331"/>
    </location>
</feature>
<feature type="compositionally biased region" description="Polar residues" evidence="7">
    <location>
        <begin position="1230"/>
        <end position="1243"/>
    </location>
</feature>
<evidence type="ECO:0000259" key="10">
    <source>
        <dbReference type="PROSITE" id="PS51456"/>
    </source>
</evidence>
<feature type="compositionally biased region" description="Low complexity" evidence="7">
    <location>
        <begin position="1080"/>
        <end position="1090"/>
    </location>
</feature>
<dbReference type="GO" id="GO:0016459">
    <property type="term" value="C:myosin complex"/>
    <property type="evidence" value="ECO:0007669"/>
    <property type="project" value="UniProtKB-KW"/>
</dbReference>
<feature type="region of interest" description="Disordered" evidence="7">
    <location>
        <begin position="649"/>
        <end position="720"/>
    </location>
</feature>
<evidence type="ECO:0000256" key="4">
    <source>
        <dbReference type="ARBA" id="ARBA00023175"/>
    </source>
</evidence>
<keyword evidence="3 6" id="KW-0518">Myosin</keyword>
<dbReference type="InterPro" id="IPR035899">
    <property type="entry name" value="DBL_dom_sf"/>
</dbReference>
<feature type="compositionally biased region" description="Low complexity" evidence="7">
    <location>
        <begin position="1045"/>
        <end position="1068"/>
    </location>
</feature>
<dbReference type="SUPFAM" id="SSF52540">
    <property type="entry name" value="P-loop containing nucleoside triphosphate hydrolases"/>
    <property type="match status" value="1"/>
</dbReference>
<evidence type="ECO:0000256" key="2">
    <source>
        <dbReference type="ARBA" id="ARBA00022840"/>
    </source>
</evidence>
<feature type="compositionally biased region" description="Basic and acidic residues" evidence="7">
    <location>
        <begin position="940"/>
        <end position="1022"/>
    </location>
</feature>
<dbReference type="CDD" id="cd00160">
    <property type="entry name" value="RhoGEF"/>
    <property type="match status" value="1"/>
</dbReference>
<feature type="region of interest" description="Disordered" evidence="7">
    <location>
        <begin position="1257"/>
        <end position="1331"/>
    </location>
</feature>
<dbReference type="GO" id="GO:0005085">
    <property type="term" value="F:guanyl-nucleotide exchange factor activity"/>
    <property type="evidence" value="ECO:0007669"/>
    <property type="project" value="InterPro"/>
</dbReference>
<keyword evidence="5 6" id="KW-0009">Actin-binding</keyword>
<dbReference type="Gene3D" id="1.10.10.820">
    <property type="match status" value="1"/>
</dbReference>
<feature type="region of interest" description="Disordered" evidence="7">
    <location>
        <begin position="1222"/>
        <end position="1245"/>
    </location>
</feature>
<dbReference type="InterPro" id="IPR055251">
    <property type="entry name" value="SOS1_NGEF_PH"/>
</dbReference>
<comment type="caution">
    <text evidence="11">The sequence shown here is derived from an EMBL/GenBank/DDBJ whole genome shotgun (WGS) entry which is preliminary data.</text>
</comment>
<feature type="compositionally biased region" description="Polar residues" evidence="7">
    <location>
        <begin position="1176"/>
        <end position="1198"/>
    </location>
</feature>
<dbReference type="InterPro" id="IPR011993">
    <property type="entry name" value="PH-like_dom_sf"/>
</dbReference>
<dbReference type="PROSITE" id="PS51456">
    <property type="entry name" value="MYOSIN_MOTOR"/>
    <property type="match status" value="1"/>
</dbReference>
<dbReference type="GO" id="GO:0051015">
    <property type="term" value="F:actin filament binding"/>
    <property type="evidence" value="ECO:0007669"/>
    <property type="project" value="TreeGrafter"/>
</dbReference>
<feature type="compositionally biased region" description="Low complexity" evidence="7">
    <location>
        <begin position="1124"/>
        <end position="1136"/>
    </location>
</feature>
<dbReference type="Proteomes" id="UP001344447">
    <property type="component" value="Unassembled WGS sequence"/>
</dbReference>
<keyword evidence="12" id="KW-1185">Reference proteome</keyword>
<organism evidence="11 12">
    <name type="scientific">Dictyostelium firmibasis</name>
    <dbReference type="NCBI Taxonomy" id="79012"/>
    <lineage>
        <taxon>Eukaryota</taxon>
        <taxon>Amoebozoa</taxon>
        <taxon>Evosea</taxon>
        <taxon>Eumycetozoa</taxon>
        <taxon>Dictyostelia</taxon>
        <taxon>Dictyosteliales</taxon>
        <taxon>Dictyosteliaceae</taxon>
        <taxon>Dictyostelium</taxon>
    </lineage>
</organism>
<accession>A0AAN7U5G3</accession>
<dbReference type="PANTHER" id="PTHR13140">
    <property type="entry name" value="MYOSIN"/>
    <property type="match status" value="1"/>
</dbReference>
<dbReference type="PROSITE" id="PS50003">
    <property type="entry name" value="PH_DOMAIN"/>
    <property type="match status" value="1"/>
</dbReference>
<evidence type="ECO:0000256" key="6">
    <source>
        <dbReference type="PROSITE-ProRule" id="PRU00782"/>
    </source>
</evidence>
<feature type="compositionally biased region" description="Low complexity" evidence="7">
    <location>
        <begin position="1272"/>
        <end position="1312"/>
    </location>
</feature>
<feature type="region of interest" description="Disordered" evidence="7">
    <location>
        <begin position="1107"/>
        <end position="1203"/>
    </location>
</feature>
<evidence type="ECO:0000256" key="3">
    <source>
        <dbReference type="ARBA" id="ARBA00023123"/>
    </source>
</evidence>
<dbReference type="SMART" id="SM00233">
    <property type="entry name" value="PH"/>
    <property type="match status" value="1"/>
</dbReference>
<feature type="region of interest" description="Disordered" evidence="7">
    <location>
        <begin position="940"/>
        <end position="1095"/>
    </location>
</feature>
<keyword evidence="4 6" id="KW-0505">Motor protein</keyword>
<feature type="region of interest" description="Disordered" evidence="7">
    <location>
        <begin position="174"/>
        <end position="206"/>
    </location>
</feature>
<dbReference type="GO" id="GO:0016020">
    <property type="term" value="C:membrane"/>
    <property type="evidence" value="ECO:0007669"/>
    <property type="project" value="TreeGrafter"/>
</dbReference>
<proteinExistence type="inferred from homology"/>
<dbReference type="SMART" id="SM00242">
    <property type="entry name" value="MYSc"/>
    <property type="match status" value="1"/>
</dbReference>
<dbReference type="Gene3D" id="2.30.29.30">
    <property type="entry name" value="Pleckstrin-homology domain (PH domain)/Phosphotyrosine-binding domain (PTB)"/>
    <property type="match status" value="1"/>
</dbReference>
<feature type="domain" description="DH" evidence="9">
    <location>
        <begin position="1353"/>
        <end position="1536"/>
    </location>
</feature>
<dbReference type="Pfam" id="PF00063">
    <property type="entry name" value="Myosin_head"/>
    <property type="match status" value="2"/>
</dbReference>
<feature type="region of interest" description="Actin-binding" evidence="6">
    <location>
        <begin position="734"/>
        <end position="756"/>
    </location>
</feature>
<dbReference type="EMBL" id="JAVFKY010000001">
    <property type="protein sequence ID" value="KAK5582398.1"/>
    <property type="molecule type" value="Genomic_DNA"/>
</dbReference>
<dbReference type="SUPFAM" id="SSF48065">
    <property type="entry name" value="DBL homology domain (DH-domain)"/>
    <property type="match status" value="1"/>
</dbReference>
<evidence type="ECO:0000256" key="5">
    <source>
        <dbReference type="ARBA" id="ARBA00023203"/>
    </source>
</evidence>
<name>A0AAN7U5G3_9MYCE</name>
<feature type="compositionally biased region" description="Polar residues" evidence="7">
    <location>
        <begin position="1137"/>
        <end position="1150"/>
    </location>
</feature>
<keyword evidence="1 6" id="KW-0547">Nucleotide-binding</keyword>
<reference evidence="11 12" key="1">
    <citation type="submission" date="2023-11" db="EMBL/GenBank/DDBJ databases">
        <title>Dfirmibasis_genome.</title>
        <authorList>
            <person name="Edelbroek B."/>
            <person name="Kjellin J."/>
            <person name="Jerlstrom-Hultqvist J."/>
            <person name="Soderbom F."/>
        </authorList>
    </citation>
    <scope>NUCLEOTIDE SEQUENCE [LARGE SCALE GENOMIC DNA]</scope>
    <source>
        <strain evidence="11 12">TNS-C-14</strain>
    </source>
</reference>
<dbReference type="InterPro" id="IPR001609">
    <property type="entry name" value="Myosin_head_motor_dom-like"/>
</dbReference>
<protein>
    <submittedName>
        <fullName evidence="11">Uncharacterized protein</fullName>
    </submittedName>
</protein>
<feature type="compositionally biased region" description="Low complexity" evidence="7">
    <location>
        <begin position="690"/>
        <end position="710"/>
    </location>
</feature>
<dbReference type="InterPro" id="IPR000219">
    <property type="entry name" value="DH_dom"/>
</dbReference>
<dbReference type="CDD" id="cd14906">
    <property type="entry name" value="MYSc_Myo45"/>
    <property type="match status" value="1"/>
</dbReference>
<keyword evidence="2 6" id="KW-0067">ATP-binding</keyword>
<dbReference type="PRINTS" id="PR00193">
    <property type="entry name" value="MYOSINHEAVY"/>
</dbReference>
<dbReference type="InterPro" id="IPR036961">
    <property type="entry name" value="Kinesin_motor_dom_sf"/>
</dbReference>
<dbReference type="Gene3D" id="1.20.120.720">
    <property type="entry name" value="Myosin VI head, motor domain, U50 subdomain"/>
    <property type="match status" value="1"/>
</dbReference>
<dbReference type="InterPro" id="IPR001849">
    <property type="entry name" value="PH_domain"/>
</dbReference>
<dbReference type="GO" id="GO:0005524">
    <property type="term" value="F:ATP binding"/>
    <property type="evidence" value="ECO:0007669"/>
    <property type="project" value="UniProtKB-UniRule"/>
</dbReference>
<dbReference type="SUPFAM" id="SSF50729">
    <property type="entry name" value="PH domain-like"/>
    <property type="match status" value="1"/>
</dbReference>
<dbReference type="Gene3D" id="1.20.58.530">
    <property type="match status" value="2"/>
</dbReference>
<dbReference type="SMART" id="SM00325">
    <property type="entry name" value="RhoGEF"/>
    <property type="match status" value="1"/>
</dbReference>
<dbReference type="GO" id="GO:0005737">
    <property type="term" value="C:cytoplasm"/>
    <property type="evidence" value="ECO:0007669"/>
    <property type="project" value="TreeGrafter"/>
</dbReference>
<feature type="domain" description="PH" evidence="8">
    <location>
        <begin position="1567"/>
        <end position="1678"/>
    </location>
</feature>